<feature type="region of interest" description="Disordered" evidence="1">
    <location>
        <begin position="99"/>
        <end position="119"/>
    </location>
</feature>
<accession>A0A2D0A7Z1</accession>
<keyword evidence="3" id="KW-1185">Reference proteome</keyword>
<evidence type="ECO:0000313" key="3">
    <source>
        <dbReference type="Proteomes" id="UP000197208"/>
    </source>
</evidence>
<proteinExistence type="predicted"/>
<sequence length="119" mass="13104">MSPTAPTDALGCLALAQRQIGDASGWTDQQWADQLADDSVQRGDPATSYFRPYRTALAYLLRPDRVQARTEGDTSEQYVQTTATATRLQDLDAEWASRIPPEATPDAGEWSGDIEWGGW</sequence>
<dbReference type="AlphaFoldDB" id="A0A2D0A7Z1"/>
<evidence type="ECO:0000256" key="1">
    <source>
        <dbReference type="SAM" id="MobiDB-lite"/>
    </source>
</evidence>
<dbReference type="OrthoDB" id="71355at2"/>
<protein>
    <submittedName>
        <fullName evidence="2">Uncharacterized protein</fullName>
    </submittedName>
</protein>
<comment type="caution">
    <text evidence="2">The sequence shown here is derived from an EMBL/GenBank/DDBJ whole genome shotgun (WGS) entry which is preliminary data.</text>
</comment>
<dbReference type="Proteomes" id="UP000197208">
    <property type="component" value="Unassembled WGS sequence"/>
</dbReference>
<reference evidence="2 3" key="1">
    <citation type="submission" date="2017-05" db="EMBL/GenBank/DDBJ databases">
        <title>De novo genome assembly of Deniococcus indicus strain DR1.</title>
        <authorList>
            <person name="Chauhan D."/>
            <person name="Yennamalli R.M."/>
            <person name="Priyadarshini R."/>
        </authorList>
    </citation>
    <scope>NUCLEOTIDE SEQUENCE [LARGE SCALE GENOMIC DNA]</scope>
    <source>
        <strain evidence="2 3">DR1</strain>
    </source>
</reference>
<gene>
    <name evidence="2" type="ORF">CBQ26_09130</name>
</gene>
<dbReference type="RefSeq" id="WP_088248318.1">
    <property type="nucleotide sequence ID" value="NZ_NHMK01000011.1"/>
</dbReference>
<organism evidence="2 3">
    <name type="scientific">Deinococcus indicus</name>
    <dbReference type="NCBI Taxonomy" id="223556"/>
    <lineage>
        <taxon>Bacteria</taxon>
        <taxon>Thermotogati</taxon>
        <taxon>Deinococcota</taxon>
        <taxon>Deinococci</taxon>
        <taxon>Deinococcales</taxon>
        <taxon>Deinococcaceae</taxon>
        <taxon>Deinococcus</taxon>
    </lineage>
</organism>
<name>A0A2D0A7Z1_9DEIO</name>
<dbReference type="EMBL" id="NHMK01000011">
    <property type="protein sequence ID" value="OWL96529.1"/>
    <property type="molecule type" value="Genomic_DNA"/>
</dbReference>
<evidence type="ECO:0000313" key="2">
    <source>
        <dbReference type="EMBL" id="OWL96529.1"/>
    </source>
</evidence>